<dbReference type="EMBL" id="CP015596">
    <property type="protein sequence ID" value="ANE82308.1"/>
    <property type="molecule type" value="Genomic_DNA"/>
</dbReference>
<dbReference type="KEGG" id="madi:A7U43_26370"/>
<evidence type="ECO:0000256" key="1">
    <source>
        <dbReference type="SAM" id="Phobius"/>
    </source>
</evidence>
<evidence type="ECO:0000313" key="3">
    <source>
        <dbReference type="Proteomes" id="UP000077143"/>
    </source>
</evidence>
<keyword evidence="1" id="KW-1133">Transmembrane helix</keyword>
<name>A0A172UTJ9_9MYCO</name>
<reference evidence="2 3" key="1">
    <citation type="submission" date="2016-05" db="EMBL/GenBank/DDBJ databases">
        <title>Complete genome sequence of a phthalic acid esters degrading Mycobacterium sp. YC-RL4.</title>
        <authorList>
            <person name="Ren L."/>
            <person name="Fan S."/>
            <person name="Ruth N."/>
            <person name="Jia Y."/>
            <person name="Wang J."/>
            <person name="Qiao C."/>
        </authorList>
    </citation>
    <scope>NUCLEOTIDE SEQUENCE [LARGE SCALE GENOMIC DNA]</scope>
    <source>
        <strain evidence="2 3">YC-RL4</strain>
    </source>
</reference>
<keyword evidence="3" id="KW-1185">Reference proteome</keyword>
<keyword evidence="1" id="KW-0812">Transmembrane</keyword>
<evidence type="ECO:0008006" key="4">
    <source>
        <dbReference type="Google" id="ProtNLM"/>
    </source>
</evidence>
<gene>
    <name evidence="2" type="ORF">A7U43_26370</name>
</gene>
<feature type="transmembrane region" description="Helical" evidence="1">
    <location>
        <begin position="51"/>
        <end position="73"/>
    </location>
</feature>
<dbReference type="RefSeq" id="WP_068000976.1">
    <property type="nucleotide sequence ID" value="NZ_CP015596.1"/>
</dbReference>
<proteinExistence type="predicted"/>
<dbReference type="STRING" id="1682113.A7U43_26370"/>
<dbReference type="AlphaFoldDB" id="A0A172UTJ9"/>
<organism evidence="2 3">
    <name type="scientific">Mycobacterium adipatum</name>
    <dbReference type="NCBI Taxonomy" id="1682113"/>
    <lineage>
        <taxon>Bacteria</taxon>
        <taxon>Bacillati</taxon>
        <taxon>Actinomycetota</taxon>
        <taxon>Actinomycetes</taxon>
        <taxon>Mycobacteriales</taxon>
        <taxon>Mycobacteriaceae</taxon>
        <taxon>Mycobacterium</taxon>
    </lineage>
</organism>
<evidence type="ECO:0000313" key="2">
    <source>
        <dbReference type="EMBL" id="ANE82308.1"/>
    </source>
</evidence>
<protein>
    <recommendedName>
        <fullName evidence="4">Transmembrane protein</fullName>
    </recommendedName>
</protein>
<keyword evidence="1" id="KW-0472">Membrane</keyword>
<dbReference type="Proteomes" id="UP000077143">
    <property type="component" value="Chromosome"/>
</dbReference>
<sequence length="77" mass="7842">MRRTVLVQLVAAGLALAGAVASWLAAGSPEQVPPIMDGQPSLSTVVYDPPLVVLALVLLAAAGVLAVLGIAGWRRSR</sequence>
<accession>A0A172UTJ9</accession>